<gene>
    <name evidence="1" type="ORF">SPIL2461_LOCUS3086</name>
</gene>
<dbReference type="Proteomes" id="UP000649617">
    <property type="component" value="Unassembled WGS sequence"/>
</dbReference>
<organism evidence="1 2">
    <name type="scientific">Symbiodinium pilosum</name>
    <name type="common">Dinoflagellate</name>
    <dbReference type="NCBI Taxonomy" id="2952"/>
    <lineage>
        <taxon>Eukaryota</taxon>
        <taxon>Sar</taxon>
        <taxon>Alveolata</taxon>
        <taxon>Dinophyceae</taxon>
        <taxon>Suessiales</taxon>
        <taxon>Symbiodiniaceae</taxon>
        <taxon>Symbiodinium</taxon>
    </lineage>
</organism>
<name>A0A812KHT7_SYMPI</name>
<keyword evidence="2" id="KW-1185">Reference proteome</keyword>
<protein>
    <submittedName>
        <fullName evidence="1">Uncharacterized protein</fullName>
    </submittedName>
</protein>
<sequence length="108" mass="12513">MMQQVRRKSTLGFLCNPTGFALSSRPTGKCRHLGRPLQTTSSISRFESKCQQLSLKPPRRSQSWHLQRQRKMVWGVQACPGRSLQQLWMHRRLCSHHSTLQSPAKVMQ</sequence>
<dbReference type="EMBL" id="CAJNIZ010003626">
    <property type="protein sequence ID" value="CAE7224239.1"/>
    <property type="molecule type" value="Genomic_DNA"/>
</dbReference>
<reference evidence="1" key="1">
    <citation type="submission" date="2021-02" db="EMBL/GenBank/DDBJ databases">
        <authorList>
            <person name="Dougan E. K."/>
            <person name="Rhodes N."/>
            <person name="Thang M."/>
            <person name="Chan C."/>
        </authorList>
    </citation>
    <scope>NUCLEOTIDE SEQUENCE</scope>
</reference>
<proteinExistence type="predicted"/>
<comment type="caution">
    <text evidence="1">The sequence shown here is derived from an EMBL/GenBank/DDBJ whole genome shotgun (WGS) entry which is preliminary data.</text>
</comment>
<evidence type="ECO:0000313" key="1">
    <source>
        <dbReference type="EMBL" id="CAE7224239.1"/>
    </source>
</evidence>
<dbReference type="AlphaFoldDB" id="A0A812KHT7"/>
<evidence type="ECO:0000313" key="2">
    <source>
        <dbReference type="Proteomes" id="UP000649617"/>
    </source>
</evidence>
<accession>A0A812KHT7</accession>